<evidence type="ECO:0000256" key="1">
    <source>
        <dbReference type="SAM" id="Phobius"/>
    </source>
</evidence>
<dbReference type="RefSeq" id="WP_246914618.1">
    <property type="nucleotide sequence ID" value="NZ_JALJRB010000038.1"/>
</dbReference>
<name>A0AA41UM16_9BACT</name>
<evidence type="ECO:0000313" key="3">
    <source>
        <dbReference type="Proteomes" id="UP001165427"/>
    </source>
</evidence>
<keyword evidence="1" id="KW-0472">Membrane</keyword>
<organism evidence="2 3">
    <name type="scientific">Desulfatitalea alkaliphila</name>
    <dbReference type="NCBI Taxonomy" id="2929485"/>
    <lineage>
        <taxon>Bacteria</taxon>
        <taxon>Pseudomonadati</taxon>
        <taxon>Thermodesulfobacteriota</taxon>
        <taxon>Desulfobacteria</taxon>
        <taxon>Desulfobacterales</taxon>
        <taxon>Desulfosarcinaceae</taxon>
        <taxon>Desulfatitalea</taxon>
    </lineage>
</organism>
<keyword evidence="1" id="KW-1133">Transmembrane helix</keyword>
<protein>
    <submittedName>
        <fullName evidence="2">Uncharacterized protein</fullName>
    </submittedName>
</protein>
<reference evidence="2" key="1">
    <citation type="submission" date="2022-04" db="EMBL/GenBank/DDBJ databases">
        <title>Desulfatitalea alkaliphila sp. nov., a novel anaerobic sulfate-reducing bacterium isolated from terrestrial mud volcano, Taman Peninsula, Russia.</title>
        <authorList>
            <person name="Khomyakova M.A."/>
            <person name="Merkel A.Y."/>
            <person name="Slobodkin A.I."/>
        </authorList>
    </citation>
    <scope>NUCLEOTIDE SEQUENCE</scope>
    <source>
        <strain evidence="2">M08but</strain>
    </source>
</reference>
<keyword evidence="3" id="KW-1185">Reference proteome</keyword>
<dbReference type="AlphaFoldDB" id="A0AA41UM16"/>
<accession>A0AA41UM16</accession>
<dbReference type="EMBL" id="JALJRB010000038">
    <property type="protein sequence ID" value="MCJ8502977.1"/>
    <property type="molecule type" value="Genomic_DNA"/>
</dbReference>
<feature type="transmembrane region" description="Helical" evidence="1">
    <location>
        <begin position="6"/>
        <end position="25"/>
    </location>
</feature>
<gene>
    <name evidence="2" type="ORF">MRX98_20545</name>
</gene>
<evidence type="ECO:0000313" key="2">
    <source>
        <dbReference type="EMBL" id="MCJ8502977.1"/>
    </source>
</evidence>
<feature type="transmembrane region" description="Helical" evidence="1">
    <location>
        <begin position="32"/>
        <end position="49"/>
    </location>
</feature>
<comment type="caution">
    <text evidence="2">The sequence shown here is derived from an EMBL/GenBank/DDBJ whole genome shotgun (WGS) entry which is preliminary data.</text>
</comment>
<keyword evidence="1" id="KW-0812">Transmembrane</keyword>
<dbReference type="Proteomes" id="UP001165427">
    <property type="component" value="Unassembled WGS sequence"/>
</dbReference>
<proteinExistence type="predicted"/>
<sequence length="145" mass="15581">MSIVTLVGIVAGGLLILTAVVVFLLKKEFPAGGIMVTLIGLVLIGMSQWTTIKVAGPGFDLELLRDQIMKTAAATEEVAEQVQQAVAGFDATKVQIANLTEHLQARAVLAPADAVMIRQKLDRVPQIDVNRLKNARTSLRRIAQP</sequence>